<organism evidence="2 3">
    <name type="scientific">Beggiatoa leptomitoformis</name>
    <dbReference type="NCBI Taxonomy" id="288004"/>
    <lineage>
        <taxon>Bacteria</taxon>
        <taxon>Pseudomonadati</taxon>
        <taxon>Pseudomonadota</taxon>
        <taxon>Gammaproteobacteria</taxon>
        <taxon>Thiotrichales</taxon>
        <taxon>Thiotrichaceae</taxon>
        <taxon>Beggiatoa</taxon>
    </lineage>
</organism>
<keyword evidence="1" id="KW-1133">Transmembrane helix</keyword>
<accession>A0A2N9YEJ6</accession>
<protein>
    <submittedName>
        <fullName evidence="2">Uncharacterized protein</fullName>
    </submittedName>
</protein>
<dbReference type="KEGG" id="blep:AL038_14740"/>
<dbReference type="RefSeq" id="WP_062154075.1">
    <property type="nucleotide sequence ID" value="NZ_CP012373.2"/>
</dbReference>
<keyword evidence="3" id="KW-1185">Reference proteome</keyword>
<feature type="transmembrane region" description="Helical" evidence="1">
    <location>
        <begin position="36"/>
        <end position="55"/>
    </location>
</feature>
<dbReference type="EMBL" id="CP018889">
    <property type="protein sequence ID" value="AUI68921.1"/>
    <property type="molecule type" value="Genomic_DNA"/>
</dbReference>
<name>A0A2N9YEJ6_9GAMM</name>
<keyword evidence="1" id="KW-0812">Transmembrane</keyword>
<evidence type="ECO:0000256" key="1">
    <source>
        <dbReference type="SAM" id="Phobius"/>
    </source>
</evidence>
<dbReference type="OrthoDB" id="9994551at2"/>
<feature type="transmembrane region" description="Helical" evidence="1">
    <location>
        <begin position="7"/>
        <end position="30"/>
    </location>
</feature>
<dbReference type="AlphaFoldDB" id="A0A2N9YEJ6"/>
<dbReference type="Proteomes" id="UP000234271">
    <property type="component" value="Chromosome"/>
</dbReference>
<sequence length="112" mass="13117">MITSYIIINILFLLPFILLLGLTIFAIFHAFLKKSYIWLLCIIFFPGIGAFLYLLPMFMRKKIEREYKEKQIIEKPVVGVVVREQPMLESPKPKITTSQDVLTRLQKQRANS</sequence>
<reference evidence="3" key="1">
    <citation type="submission" date="2016-12" db="EMBL/GenBank/DDBJ databases">
        <title>Complete Genome Sequence of Beggiatoa leptomitiformis D-401.</title>
        <authorList>
            <person name="Fomenkov A."/>
            <person name="Vincze T."/>
            <person name="Grabovich M."/>
            <person name="Anton B.P."/>
            <person name="Dubinina G."/>
            <person name="Orlova M."/>
            <person name="Belousova E."/>
            <person name="Roberts R.J."/>
        </authorList>
    </citation>
    <scope>NUCLEOTIDE SEQUENCE [LARGE SCALE GENOMIC DNA]</scope>
    <source>
        <strain evidence="3">D-401</strain>
    </source>
</reference>
<evidence type="ECO:0000313" key="3">
    <source>
        <dbReference type="Proteomes" id="UP000234271"/>
    </source>
</evidence>
<proteinExistence type="predicted"/>
<evidence type="ECO:0000313" key="2">
    <source>
        <dbReference type="EMBL" id="AUI68921.1"/>
    </source>
</evidence>
<keyword evidence="1" id="KW-0472">Membrane</keyword>
<gene>
    <name evidence="2" type="ORF">BLE401_09525</name>
</gene>